<gene>
    <name evidence="2" type="ORF">CWI39_1204p0010</name>
</gene>
<organism evidence="2 3">
    <name type="scientific">Hamiltosporidium magnivora</name>
    <dbReference type="NCBI Taxonomy" id="148818"/>
    <lineage>
        <taxon>Eukaryota</taxon>
        <taxon>Fungi</taxon>
        <taxon>Fungi incertae sedis</taxon>
        <taxon>Microsporidia</taxon>
        <taxon>Dubosqiidae</taxon>
        <taxon>Hamiltosporidium</taxon>
    </lineage>
</organism>
<comment type="caution">
    <text evidence="2">The sequence shown here is derived from an EMBL/GenBank/DDBJ whole genome shotgun (WGS) entry which is preliminary data.</text>
</comment>
<proteinExistence type="predicted"/>
<accession>A0A4Q9L3Z5</accession>
<dbReference type="AlphaFoldDB" id="A0A4Q9L3Z5"/>
<dbReference type="VEuPathDB" id="MicrosporidiaDB:CWI36_1524p0020"/>
<evidence type="ECO:0000313" key="3">
    <source>
        <dbReference type="Proteomes" id="UP000293045"/>
    </source>
</evidence>
<protein>
    <submittedName>
        <fullName evidence="2">Uncharacterized protein</fullName>
    </submittedName>
</protein>
<name>A0A4Q9L3Z5_9MICR</name>
<feature type="region of interest" description="Disordered" evidence="1">
    <location>
        <begin position="491"/>
        <end position="549"/>
    </location>
</feature>
<evidence type="ECO:0000256" key="1">
    <source>
        <dbReference type="SAM" id="MobiDB-lite"/>
    </source>
</evidence>
<feature type="region of interest" description="Disordered" evidence="1">
    <location>
        <begin position="320"/>
        <end position="345"/>
    </location>
</feature>
<dbReference type="EMBL" id="PIXR01001204">
    <property type="protein sequence ID" value="TBU02217.1"/>
    <property type="molecule type" value="Genomic_DNA"/>
</dbReference>
<reference evidence="2 3" key="1">
    <citation type="submission" date="2017-12" db="EMBL/GenBank/DDBJ databases">
        <authorList>
            <person name="Pombert J.-F."/>
            <person name="Haag K.L."/>
            <person name="Ebert D."/>
        </authorList>
    </citation>
    <scope>NUCLEOTIDE SEQUENCE [LARGE SCALE GENOMIC DNA]</scope>
    <source>
        <strain evidence="2">IL-BN-2</strain>
    </source>
</reference>
<dbReference type="VEuPathDB" id="MicrosporidiaDB:CWI39_1204p0010"/>
<feature type="compositionally biased region" description="Low complexity" evidence="1">
    <location>
        <begin position="504"/>
        <end position="549"/>
    </location>
</feature>
<sequence length="751" mass="87870">MDNKERTEDFITNKSLQTTENDTIASIKLSYASPDIRTFTDLNLKRSFDKIIEFLQILPKKPNTDCFLCQQLSNQSTEYTVYELIKDYSKAIFCISQHTEKTKDTPQLPKSLILHSIFLEFSVLNEIAEFPLSVQEILNESLNTTFNTSMRDQLVATSKSFVLDTSINIYCEQDIESLTYKIYKKAHIYSETTYTPKNTTLTHFETDLILFLLAKRKETSRFFKIFETTEKSLFRYKLALILTLNGDSEKTSEQLIKETERQNFIFKRNCFCKKCIYCETEDIQNFYSKTNTEYLSEILNNKETEVKEFRDRETLQYTKDSRVGKEREDRDREGKDREDRGREGKHILDKHISAKQIEGKDSNYIRDTSMDKQNNTPHISVSNWFETLNSYYDWLECIRIWNLNRDIEENVDTSMLDVCLKSQKFEEGWIIWETKKPGTDLCIVKICLLCVRALKNYKDCRECKECNRESVEFENSYEKFENSYEKFENEEYKDISNNSDTNMSNNIDTNSKSNTNSNSSITNTNNTNTNTNSNTNNNTNTNNNNTTNNNNITNIYYSDKWVVRLAEVLRYVAAGHMKDTCCIITMDILSEIVDMEEGKRLLVLNLILEILCDGSEIKYDDEIVHVLMKGLLLLCVNCNDSKVTCEVCLSYADRVYNHWHKSRERGFFKIFFKPKMTCLSNKIFCDMLSLCECVKETGCFKKVLKDLIRGNEEINKDLCCRVEKYHRSRQCKCGLGVNDGKKLIKHVISEN</sequence>
<evidence type="ECO:0000313" key="2">
    <source>
        <dbReference type="EMBL" id="TBU02217.1"/>
    </source>
</evidence>
<dbReference type="Proteomes" id="UP000293045">
    <property type="component" value="Unassembled WGS sequence"/>
</dbReference>